<sequence>MAMASDFLENLKAELGSDVAFGSDIPARFHTDWSGMTPVVPLALVRPRTTTQVSQTLKLCNQFKIPVTPQGGLTGLAGGARPIEGGVALSLDRMNAIEEIDMVMATMTVQAGVPLGAAQKAAEHAGLFLGLDLGARDSCVIGGNLATNAGGNRVIRFGMAREHVLGLEAVLPDGTIVTSLNKMLKNNAGYDLKHMFIGSEGTLGIITRAVLRLQAKPADLASAFCGCPDFPSMLELLKSARQRLGSALTSFEVMWPSFYDFMTGNLPHLRRAFNQPHGIYVLIEAAGRDADDNRTSLEELLGEALEAGCVSDAILPSSEREAQSLWAVRESVSEYGKLMGPMTAFDVGVPTSAAGELVDEIEAAVQHRWPDVIGLSYGHIGDSNLHFVCNIPSAGQQQPYKEITELVFNFVAARGGTISAEHGIGLLKKPYLNLSRTPEELALMVTIKRALDPNGIMNPGKVFDYPPP</sequence>
<evidence type="ECO:0000259" key="6">
    <source>
        <dbReference type="PROSITE" id="PS51387"/>
    </source>
</evidence>
<protein>
    <submittedName>
        <fullName evidence="7">Putative oxidoreductase</fullName>
    </submittedName>
</protein>
<dbReference type="InterPro" id="IPR016171">
    <property type="entry name" value="Vanillyl_alc_oxidase_C-sub2"/>
</dbReference>
<evidence type="ECO:0000256" key="2">
    <source>
        <dbReference type="ARBA" id="ARBA00008000"/>
    </source>
</evidence>
<dbReference type="AlphaFoldDB" id="A0A081CSD5"/>
<dbReference type="Gene3D" id="1.10.45.10">
    <property type="entry name" value="Vanillyl-alcohol Oxidase, Chain A, domain 4"/>
    <property type="match status" value="1"/>
</dbReference>
<organism evidence="7 8">
    <name type="scientific">Agrobacterium rubi TR3 = NBRC 13261</name>
    <dbReference type="NCBI Taxonomy" id="1368415"/>
    <lineage>
        <taxon>Bacteria</taxon>
        <taxon>Pseudomonadati</taxon>
        <taxon>Pseudomonadota</taxon>
        <taxon>Alphaproteobacteria</taxon>
        <taxon>Hyphomicrobiales</taxon>
        <taxon>Rhizobiaceae</taxon>
        <taxon>Rhizobium/Agrobacterium group</taxon>
        <taxon>Agrobacterium</taxon>
    </lineage>
</organism>
<dbReference type="FunFam" id="1.10.45.10:FF:000001">
    <property type="entry name" value="D-lactate dehydrogenase mitochondrial"/>
    <property type="match status" value="1"/>
</dbReference>
<keyword evidence="5" id="KW-0560">Oxidoreductase</keyword>
<feature type="domain" description="FAD-binding PCMH-type" evidence="6">
    <location>
        <begin position="37"/>
        <end position="216"/>
    </location>
</feature>
<comment type="similarity">
    <text evidence="2">Belongs to the FAD-binding oxidoreductase/transferase type 4 family.</text>
</comment>
<dbReference type="Gene3D" id="3.30.465.10">
    <property type="match status" value="1"/>
</dbReference>
<evidence type="ECO:0000313" key="7">
    <source>
        <dbReference type="EMBL" id="GAK69581.1"/>
    </source>
</evidence>
<dbReference type="Gene3D" id="3.30.70.2740">
    <property type="match status" value="1"/>
</dbReference>
<evidence type="ECO:0000256" key="3">
    <source>
        <dbReference type="ARBA" id="ARBA00022630"/>
    </source>
</evidence>
<dbReference type="EMBL" id="BBJU01000007">
    <property type="protein sequence ID" value="GAK69581.1"/>
    <property type="molecule type" value="Genomic_DNA"/>
</dbReference>
<evidence type="ECO:0000256" key="5">
    <source>
        <dbReference type="ARBA" id="ARBA00023002"/>
    </source>
</evidence>
<dbReference type="InterPro" id="IPR036318">
    <property type="entry name" value="FAD-bd_PCMH-like_sf"/>
</dbReference>
<dbReference type="GO" id="GO:0022904">
    <property type="term" value="P:respiratory electron transport chain"/>
    <property type="evidence" value="ECO:0007669"/>
    <property type="project" value="TreeGrafter"/>
</dbReference>
<dbReference type="Pfam" id="PF01565">
    <property type="entry name" value="FAD_binding_4"/>
    <property type="match status" value="1"/>
</dbReference>
<dbReference type="Pfam" id="PF02913">
    <property type="entry name" value="FAD-oxidase_C"/>
    <property type="match status" value="1"/>
</dbReference>
<evidence type="ECO:0000256" key="4">
    <source>
        <dbReference type="ARBA" id="ARBA00022827"/>
    </source>
</evidence>
<accession>A0A081CSD5</accession>
<dbReference type="InterPro" id="IPR016164">
    <property type="entry name" value="FAD-linked_Oxase-like_C"/>
</dbReference>
<gene>
    <name evidence="7" type="ORF">RRU01S_07_01060</name>
</gene>
<comment type="cofactor">
    <cofactor evidence="1">
        <name>FAD</name>
        <dbReference type="ChEBI" id="CHEBI:57692"/>
    </cofactor>
</comment>
<dbReference type="GO" id="GO:0071949">
    <property type="term" value="F:FAD binding"/>
    <property type="evidence" value="ECO:0007669"/>
    <property type="project" value="InterPro"/>
</dbReference>
<dbReference type="InterPro" id="IPR004113">
    <property type="entry name" value="FAD-bd_oxidored_4_C"/>
</dbReference>
<evidence type="ECO:0000256" key="1">
    <source>
        <dbReference type="ARBA" id="ARBA00001974"/>
    </source>
</evidence>
<dbReference type="SUPFAM" id="SSF55103">
    <property type="entry name" value="FAD-linked oxidases, C-terminal domain"/>
    <property type="match status" value="1"/>
</dbReference>
<dbReference type="Gene3D" id="3.30.70.2190">
    <property type="match status" value="1"/>
</dbReference>
<dbReference type="PANTHER" id="PTHR43716:SF1">
    <property type="entry name" value="D-2-HYDROXYGLUTARATE DEHYDROGENASE, MITOCHONDRIAL"/>
    <property type="match status" value="1"/>
</dbReference>
<dbReference type="Proteomes" id="UP000028701">
    <property type="component" value="Unassembled WGS sequence"/>
</dbReference>
<dbReference type="InterPro" id="IPR051264">
    <property type="entry name" value="FAD-oxidored/transferase_4"/>
</dbReference>
<keyword evidence="4" id="KW-0274">FAD</keyword>
<comment type="caution">
    <text evidence="7">The sequence shown here is derived from an EMBL/GenBank/DDBJ whole genome shotgun (WGS) entry which is preliminary data.</text>
</comment>
<dbReference type="SUPFAM" id="SSF56176">
    <property type="entry name" value="FAD-binding/transporter-associated domain-like"/>
    <property type="match status" value="1"/>
</dbReference>
<dbReference type="PROSITE" id="PS51387">
    <property type="entry name" value="FAD_PCMH"/>
    <property type="match status" value="1"/>
</dbReference>
<dbReference type="GO" id="GO:0016491">
    <property type="term" value="F:oxidoreductase activity"/>
    <property type="evidence" value="ECO:0007669"/>
    <property type="project" value="UniProtKB-KW"/>
</dbReference>
<dbReference type="InterPro" id="IPR016169">
    <property type="entry name" value="FAD-bd_PCMH_sub2"/>
</dbReference>
<name>A0A081CSD5_9HYPH</name>
<evidence type="ECO:0000313" key="8">
    <source>
        <dbReference type="Proteomes" id="UP000028701"/>
    </source>
</evidence>
<dbReference type="eggNOG" id="COG0277">
    <property type="taxonomic scope" value="Bacteria"/>
</dbReference>
<dbReference type="InterPro" id="IPR016166">
    <property type="entry name" value="FAD-bd_PCMH"/>
</dbReference>
<dbReference type="InterPro" id="IPR006094">
    <property type="entry name" value="Oxid_FAD_bind_N"/>
</dbReference>
<reference evidence="7 8" key="1">
    <citation type="submission" date="2014-08" db="EMBL/GenBank/DDBJ databases">
        <title>Whole genome shotgun sequence of Rhizobium rubi NBRC 13261.</title>
        <authorList>
            <person name="Katano-Makiyama Y."/>
            <person name="Hosoyama A."/>
            <person name="Hashimoto M."/>
            <person name="Hosoyama Y."/>
            <person name="Noguchi M."/>
            <person name="Tsuchikane K."/>
            <person name="Uohara A."/>
            <person name="Ohji S."/>
            <person name="Ichikawa N."/>
            <person name="Kimura A."/>
            <person name="Yamazoe A."/>
            <person name="Fujita N."/>
        </authorList>
    </citation>
    <scope>NUCLEOTIDE SEQUENCE [LARGE SCALE GENOMIC DNA]</scope>
    <source>
        <strain evidence="7 8">NBRC 13261</strain>
    </source>
</reference>
<keyword evidence="3" id="KW-0285">Flavoprotein</keyword>
<dbReference type="PANTHER" id="PTHR43716">
    <property type="entry name" value="D-2-HYDROXYGLUTARATE DEHYDROGENASE, MITOCHONDRIAL"/>
    <property type="match status" value="1"/>
</dbReference>
<proteinExistence type="inferred from homology"/>